<comment type="caution">
    <text evidence="2">The sequence shown here is derived from an EMBL/GenBank/DDBJ whole genome shotgun (WGS) entry which is preliminary data.</text>
</comment>
<evidence type="ECO:0008006" key="4">
    <source>
        <dbReference type="Google" id="ProtNLM"/>
    </source>
</evidence>
<reference evidence="2 3" key="1">
    <citation type="submission" date="2019-06" db="EMBL/GenBank/DDBJ databases">
        <title>Whole genome shotgun sequence of Corynebacterium flavescens NBRC 14136.</title>
        <authorList>
            <person name="Hosoyama A."/>
            <person name="Uohara A."/>
            <person name="Ohji S."/>
            <person name="Ichikawa N."/>
        </authorList>
    </citation>
    <scope>NUCLEOTIDE SEQUENCE [LARGE SCALE GENOMIC DNA]</scope>
    <source>
        <strain evidence="2 3">NBRC 14136</strain>
    </source>
</reference>
<proteinExistence type="predicted"/>
<feature type="transmembrane region" description="Helical" evidence="1">
    <location>
        <begin position="135"/>
        <end position="158"/>
    </location>
</feature>
<feature type="transmembrane region" description="Helical" evidence="1">
    <location>
        <begin position="165"/>
        <end position="185"/>
    </location>
</feature>
<keyword evidence="1" id="KW-1133">Transmembrane helix</keyword>
<dbReference type="RefSeq" id="WP_084559169.1">
    <property type="nucleotide sequence ID" value="NZ_BJNB01000003.1"/>
</dbReference>
<dbReference type="Proteomes" id="UP000315353">
    <property type="component" value="Unassembled WGS sequence"/>
</dbReference>
<evidence type="ECO:0000313" key="3">
    <source>
        <dbReference type="Proteomes" id="UP000315353"/>
    </source>
</evidence>
<feature type="transmembrane region" description="Helical" evidence="1">
    <location>
        <begin position="220"/>
        <end position="240"/>
    </location>
</feature>
<sequence length="249" mass="26147">MLSALKSELLRLLTLRSTLVYAVLLTGTLYGPPVLIVALDSGSESPTYTAADLGQFSVIFMIVAIVFAGASTAGEIRRGSLGVTFLTQRSRWVSYLARAVVVCLFVALNFIVGMALALGVFKVGSAQVDLSGGGVAYLALNLLSLLSFVLITMGLAAVTRSTAAAIALPLAWLLFIESLFASVPIKAFQEVAQWLPLVNWSYLFGTVYPPAASEFITHGAGPAIAAVSVSTAIFLGGGWYSHVARDIPA</sequence>
<keyword evidence="1" id="KW-0472">Membrane</keyword>
<dbReference type="EMBL" id="BJNB01000003">
    <property type="protein sequence ID" value="GEB96905.1"/>
    <property type="molecule type" value="Genomic_DNA"/>
</dbReference>
<evidence type="ECO:0000256" key="1">
    <source>
        <dbReference type="SAM" id="Phobius"/>
    </source>
</evidence>
<dbReference type="GeneID" id="82880583"/>
<gene>
    <name evidence="2" type="ORF">CFL01nite_04000</name>
</gene>
<accession>A0AB73B4T8</accession>
<name>A0AB73B4T8_CORFL</name>
<dbReference type="GO" id="GO:0140359">
    <property type="term" value="F:ABC-type transporter activity"/>
    <property type="evidence" value="ECO:0007669"/>
    <property type="project" value="InterPro"/>
</dbReference>
<feature type="transmembrane region" description="Helical" evidence="1">
    <location>
        <begin position="53"/>
        <end position="74"/>
    </location>
</feature>
<feature type="transmembrane region" description="Helical" evidence="1">
    <location>
        <begin position="12"/>
        <end position="33"/>
    </location>
</feature>
<protein>
    <recommendedName>
        <fullName evidence="4">ABC transporter permease</fullName>
    </recommendedName>
</protein>
<evidence type="ECO:0000313" key="2">
    <source>
        <dbReference type="EMBL" id="GEB96905.1"/>
    </source>
</evidence>
<keyword evidence="1" id="KW-0812">Transmembrane</keyword>
<dbReference type="GO" id="GO:0005886">
    <property type="term" value="C:plasma membrane"/>
    <property type="evidence" value="ECO:0007669"/>
    <property type="project" value="UniProtKB-SubCell"/>
</dbReference>
<dbReference type="AlphaFoldDB" id="A0AB73B4T8"/>
<feature type="transmembrane region" description="Helical" evidence="1">
    <location>
        <begin position="95"/>
        <end position="123"/>
    </location>
</feature>
<organism evidence="2 3">
    <name type="scientific">Corynebacterium flavescens</name>
    <dbReference type="NCBI Taxonomy" id="28028"/>
    <lineage>
        <taxon>Bacteria</taxon>
        <taxon>Bacillati</taxon>
        <taxon>Actinomycetota</taxon>
        <taxon>Actinomycetes</taxon>
        <taxon>Mycobacteriales</taxon>
        <taxon>Corynebacteriaceae</taxon>
        <taxon>Corynebacterium</taxon>
    </lineage>
</organism>